<dbReference type="EC" id="2.7.4.-" evidence="4"/>
<feature type="domain" description="Polyphosphate kinase-2-related" evidence="6">
    <location>
        <begin position="160"/>
        <end position="383"/>
    </location>
</feature>
<dbReference type="SUPFAM" id="SSF52540">
    <property type="entry name" value="P-loop containing nucleoside triphosphate hydrolases"/>
    <property type="match status" value="1"/>
</dbReference>
<comment type="subunit">
    <text evidence="4">Homotetramer.</text>
</comment>
<evidence type="ECO:0000256" key="3">
    <source>
        <dbReference type="ARBA" id="ARBA00022777"/>
    </source>
</evidence>
<keyword evidence="8" id="KW-1185">Reference proteome</keyword>
<comment type="caution">
    <text evidence="7">The sequence shown here is derived from an EMBL/GenBank/DDBJ whole genome shotgun (WGS) entry which is preliminary data.</text>
</comment>
<sequence>MTDKNTSPANATEPTPPNALQSVVSPSAPGAPSAKPAKSAKTAKTAAAPRRALRGDTAPHLTTSAVGRHIPQEATQAAQNHQLAAVLGLLDNTALPAAERASALRATLEGASQDDLAALRQALWATSDASSEPVHKNHPDDELARDWREGGYPYKNLMRRSTYEAQKYQLQVELLKLQAWVKETGQRVVILFEGRDAAGKGGAIKRFMEHLNPRGARVVALEKPSEVERGQWYFQRYIQHLPTAGEIVLLDRSWYNRAGVERVMGFCTDAEYHEFMRQTPEFERTLVRSGIHLVKFWFSVGRAEQRRRFKEREVHPLKQWKLSPIDLASLDKWDDYTRAKEAMFFGTDTADSPWTVVKSDCKKRARLNAMRYVLHKLPYTNKDPKTIGKLDPLIVGRAHVVYERGEQPGVLI</sequence>
<dbReference type="InterPro" id="IPR027417">
    <property type="entry name" value="P-loop_NTPase"/>
</dbReference>
<keyword evidence="2 4" id="KW-0808">Transferase</keyword>
<comment type="function">
    <text evidence="4">Uses inorganic polyphosphate (polyP) as a donor to convert GDP to GTP or ADP to ATP.</text>
</comment>
<name>A0A4V6NQD1_9BURK</name>
<accession>A0A4V6NQD1</accession>
<evidence type="ECO:0000256" key="1">
    <source>
        <dbReference type="ARBA" id="ARBA00009924"/>
    </source>
</evidence>
<dbReference type="OrthoDB" id="9775224at2"/>
<dbReference type="GO" id="GO:0006793">
    <property type="term" value="P:phosphorus metabolic process"/>
    <property type="evidence" value="ECO:0007669"/>
    <property type="project" value="InterPro"/>
</dbReference>
<evidence type="ECO:0000313" key="7">
    <source>
        <dbReference type="EMBL" id="TCP18666.1"/>
    </source>
</evidence>
<proteinExistence type="inferred from homology"/>
<dbReference type="NCBIfam" id="TIGR03707">
    <property type="entry name" value="PPK2_P_aer"/>
    <property type="match status" value="1"/>
</dbReference>
<feature type="compositionally biased region" description="Low complexity" evidence="5">
    <location>
        <begin position="25"/>
        <end position="50"/>
    </location>
</feature>
<dbReference type="AlphaFoldDB" id="A0A4V6NQD1"/>
<evidence type="ECO:0000256" key="2">
    <source>
        <dbReference type="ARBA" id="ARBA00022679"/>
    </source>
</evidence>
<dbReference type="GO" id="GO:0008976">
    <property type="term" value="F:polyphosphate kinase activity"/>
    <property type="evidence" value="ECO:0007669"/>
    <property type="project" value="UniProtKB-UniRule"/>
</dbReference>
<evidence type="ECO:0000259" key="6">
    <source>
        <dbReference type="Pfam" id="PF03976"/>
    </source>
</evidence>
<keyword evidence="3 4" id="KW-0418">Kinase</keyword>
<reference evidence="7 8" key="1">
    <citation type="submission" date="2019-03" db="EMBL/GenBank/DDBJ databases">
        <title>Genomic Encyclopedia of Type Strains, Phase IV (KMG-IV): sequencing the most valuable type-strain genomes for metagenomic binning, comparative biology and taxonomic classification.</title>
        <authorList>
            <person name="Goeker M."/>
        </authorList>
    </citation>
    <scope>NUCLEOTIDE SEQUENCE [LARGE SCALE GENOMIC DNA]</scope>
    <source>
        <strain evidence="7 8">DSM 1837</strain>
    </source>
</reference>
<dbReference type="Proteomes" id="UP000295182">
    <property type="component" value="Unassembled WGS sequence"/>
</dbReference>
<dbReference type="Pfam" id="PF03976">
    <property type="entry name" value="PPK2"/>
    <property type="match status" value="1"/>
</dbReference>
<gene>
    <name evidence="7" type="ORF">EV674_10831</name>
</gene>
<dbReference type="InterPro" id="IPR022488">
    <property type="entry name" value="PPK2-related"/>
</dbReference>
<dbReference type="EMBL" id="SLXH01000008">
    <property type="protein sequence ID" value="TCP18666.1"/>
    <property type="molecule type" value="Genomic_DNA"/>
</dbReference>
<organism evidence="7 8">
    <name type="scientific">Simplicispira metamorpha</name>
    <dbReference type="NCBI Taxonomy" id="80881"/>
    <lineage>
        <taxon>Bacteria</taxon>
        <taxon>Pseudomonadati</taxon>
        <taxon>Pseudomonadota</taxon>
        <taxon>Betaproteobacteria</taxon>
        <taxon>Burkholderiales</taxon>
        <taxon>Comamonadaceae</taxon>
        <taxon>Simplicispira</taxon>
    </lineage>
</organism>
<evidence type="ECO:0000256" key="5">
    <source>
        <dbReference type="SAM" id="MobiDB-lite"/>
    </source>
</evidence>
<comment type="similarity">
    <text evidence="1 4">Belongs to the polyphosphate kinase 2 (PPK2) family. Class I subfamily.</text>
</comment>
<feature type="region of interest" description="Disordered" evidence="5">
    <location>
        <begin position="1"/>
        <end position="58"/>
    </location>
</feature>
<feature type="compositionally biased region" description="Low complexity" evidence="5">
    <location>
        <begin position="1"/>
        <end position="13"/>
    </location>
</feature>
<evidence type="ECO:0000256" key="4">
    <source>
        <dbReference type="RuleBase" id="RU369062"/>
    </source>
</evidence>
<dbReference type="InterPro" id="IPR022486">
    <property type="entry name" value="PPK2_PA0141"/>
</dbReference>
<evidence type="ECO:0000313" key="8">
    <source>
        <dbReference type="Proteomes" id="UP000295182"/>
    </source>
</evidence>
<protein>
    <recommendedName>
        <fullName evidence="4">ADP/GDP-polyphosphate phosphotransferase</fullName>
        <ecNumber evidence="4">2.7.4.-</ecNumber>
    </recommendedName>
    <alternativeName>
        <fullName evidence="4">Polyphosphate kinase PPK2</fullName>
    </alternativeName>
</protein>
<dbReference type="Gene3D" id="3.40.50.300">
    <property type="entry name" value="P-loop containing nucleotide triphosphate hydrolases"/>
    <property type="match status" value="1"/>
</dbReference>
<dbReference type="PANTHER" id="PTHR34383">
    <property type="entry name" value="POLYPHOSPHATE:AMP PHOSPHOTRANSFERASE-RELATED"/>
    <property type="match status" value="1"/>
</dbReference>
<dbReference type="PANTHER" id="PTHR34383:SF1">
    <property type="entry name" value="ADP-POLYPHOSPHATE PHOSPHOTRANSFERASE"/>
    <property type="match status" value="1"/>
</dbReference>
<dbReference type="RefSeq" id="WP_119012504.1">
    <property type="nucleotide sequence ID" value="NZ_QXNC01000006.1"/>
</dbReference>